<dbReference type="Proteomes" id="UP001190466">
    <property type="component" value="Chromosome"/>
</dbReference>
<evidence type="ECO:0000313" key="2">
    <source>
        <dbReference type="Proteomes" id="UP001190466"/>
    </source>
</evidence>
<organism evidence="1 2">
    <name type="scientific">[Mycobacterium] wendilense</name>
    <dbReference type="NCBI Taxonomy" id="3064284"/>
    <lineage>
        <taxon>Bacteria</taxon>
        <taxon>Bacillati</taxon>
        <taxon>Actinomycetota</taxon>
        <taxon>Actinomycetes</taxon>
        <taxon>Mycobacteriales</taxon>
        <taxon>Mycobacteriaceae</taxon>
        <taxon>Mycolicibacter</taxon>
    </lineage>
</organism>
<sequence>MSNFHSVWCHQRDFDEAHDCEIPYCYRPIHTVKLLALDGQKFPPGISVYATSAAHPSALTSGERAPDDHLYDGVELVTEHHVDGEWVEQKLRLTSDAARSLAAALVRAADIQQGLTR</sequence>
<gene>
    <name evidence="1" type="ORF">MU0050_000281</name>
</gene>
<keyword evidence="2" id="KW-1185">Reference proteome</keyword>
<accession>A0ABN9NXJ7</accession>
<evidence type="ECO:0000313" key="1">
    <source>
        <dbReference type="EMBL" id="CAJ1578989.1"/>
    </source>
</evidence>
<dbReference type="EMBL" id="OY726395">
    <property type="protein sequence ID" value="CAJ1578989.1"/>
    <property type="molecule type" value="Genomic_DNA"/>
</dbReference>
<protein>
    <submittedName>
        <fullName evidence="1">Uncharacterized protein</fullName>
    </submittedName>
</protein>
<name>A0ABN9NXJ7_9MYCO</name>
<proteinExistence type="predicted"/>
<dbReference type="RefSeq" id="WP_316513787.1">
    <property type="nucleotide sequence ID" value="NZ_OY726395.1"/>
</dbReference>
<reference evidence="1 2" key="1">
    <citation type="submission" date="2023-08" db="EMBL/GenBank/DDBJ databases">
        <authorList>
            <person name="Folkvardsen B D."/>
            <person name="Norman A."/>
        </authorList>
    </citation>
    <scope>NUCLEOTIDE SEQUENCE [LARGE SCALE GENOMIC DNA]</scope>
    <source>
        <strain evidence="1 2">Mu0050</strain>
    </source>
</reference>